<feature type="compositionally biased region" description="Basic and acidic residues" evidence="1">
    <location>
        <begin position="404"/>
        <end position="454"/>
    </location>
</feature>
<feature type="compositionally biased region" description="Polar residues" evidence="1">
    <location>
        <begin position="29"/>
        <end position="38"/>
    </location>
</feature>
<evidence type="ECO:0000313" key="2">
    <source>
        <dbReference type="EMBL" id="CEM34851.1"/>
    </source>
</evidence>
<dbReference type="EMBL" id="CDMZ01001591">
    <property type="protein sequence ID" value="CEM34851.1"/>
    <property type="molecule type" value="Genomic_DNA"/>
</dbReference>
<dbReference type="InterPro" id="IPR043136">
    <property type="entry name" value="B30.2/SPRY_sf"/>
</dbReference>
<feature type="compositionally biased region" description="Polar residues" evidence="1">
    <location>
        <begin position="588"/>
        <end position="605"/>
    </location>
</feature>
<name>A0A0G4GVD2_9ALVE</name>
<feature type="region of interest" description="Disordered" evidence="1">
    <location>
        <begin position="397"/>
        <end position="455"/>
    </location>
</feature>
<dbReference type="Gene3D" id="2.60.120.920">
    <property type="match status" value="1"/>
</dbReference>
<feature type="compositionally biased region" description="Polar residues" evidence="1">
    <location>
        <begin position="312"/>
        <end position="326"/>
    </location>
</feature>
<feature type="compositionally biased region" description="Basic and acidic residues" evidence="1">
    <location>
        <begin position="1732"/>
        <end position="1746"/>
    </location>
</feature>
<feature type="compositionally biased region" description="Low complexity" evidence="1">
    <location>
        <begin position="252"/>
        <end position="265"/>
    </location>
</feature>
<feature type="compositionally biased region" description="Gly residues" evidence="1">
    <location>
        <begin position="1328"/>
        <end position="1341"/>
    </location>
</feature>
<proteinExistence type="predicted"/>
<feature type="compositionally biased region" description="Polar residues" evidence="1">
    <location>
        <begin position="989"/>
        <end position="1012"/>
    </location>
</feature>
<feature type="compositionally biased region" description="Polar residues" evidence="1">
    <location>
        <begin position="970"/>
        <end position="980"/>
    </location>
</feature>
<organism evidence="2">
    <name type="scientific">Chromera velia CCMP2878</name>
    <dbReference type="NCBI Taxonomy" id="1169474"/>
    <lineage>
        <taxon>Eukaryota</taxon>
        <taxon>Sar</taxon>
        <taxon>Alveolata</taxon>
        <taxon>Colpodellida</taxon>
        <taxon>Chromeraceae</taxon>
        <taxon>Chromera</taxon>
    </lineage>
</organism>
<feature type="compositionally biased region" description="Polar residues" evidence="1">
    <location>
        <begin position="1785"/>
        <end position="1802"/>
    </location>
</feature>
<reference evidence="2" key="1">
    <citation type="submission" date="2014-11" db="EMBL/GenBank/DDBJ databases">
        <authorList>
            <person name="Otto D Thomas"/>
            <person name="Naeem Raeece"/>
        </authorList>
    </citation>
    <scope>NUCLEOTIDE SEQUENCE</scope>
</reference>
<protein>
    <submittedName>
        <fullName evidence="2">Uncharacterized protein</fullName>
    </submittedName>
</protein>
<feature type="compositionally biased region" description="Low complexity" evidence="1">
    <location>
        <begin position="296"/>
        <end position="311"/>
    </location>
</feature>
<sequence>MSDLHYLFSANKKAIRIQYAEDRPFSPTAAGQNNQDSGPPNEEDGGRQTGLRDITIENISRNLTSFQLLDSFNSASNKQYFHLVPLSNTASPCGAGPGGHGVIIGLAERHFPHIAIPGSSPTSFGYNTATGEILLCTKVTGLQGPICRPFDHIGIQVEVPWGSGLSSAVPRPLKLDPERCRIITVTVNGVPVFRTLFPFLEELFTTVTLLGRGDSVGLLHGLLPAVVPLDLLQMGGRVLSPPFVQFSSRFESGLNSESSSDSGNSARTGTTSYAYESSPVKSGGGHGDGTGRGDESASAGGNANRGGDASGMNTPYTQGGESSSPNRTRRMSAFGGLMGEMAAASPSSKEARRQQLLRGRDQRRALDEVVRNKILQRRVRRVVAGEILDCGVSLSDSEALGQKSSDDSRGKDSRRGSDESGGERHGGREGDSDSEKSSNHSVDQLKTRRERESWRYVQRPNQTPFDVGMRRVSVQRRRSDESLYTVQTDDLVEKDELRRRSMVGERLAIERERRRSSILDTLHGLMNQQPHENGMSLSHTFGRLGLPSIAEGFPPASAEMVALDEPELNKDMSSLPTAEGDRAGPRGSTPSKSGRAQSPQSVQRETLNHEGADPRNPNFSMAGGPMKSQGVSFVGGDLRRESVSPVTKFQDSAPDPNVIPIVYFFVNGHMLGAVRLAGSAAGWNPAVALGGGRSVRQFGPFVARRCNFNGHEATIGKIAPGERAGIGLTSDIPAFTDTLPESIGTYRGSFGFIYGLLEASLNSEDPEEGLFFKKGDLVRLCAHFSSTGSFKRIISVIVNGHVIGEFSFLGTPDELCPCLISYEGQRKFHIRFASWHEIPRDPNAEDEESRLPHSDPLSSIVEPVNPRIQRSDVAALVFQNLFVVRQALVVRCHQEPVVTDLPEIPPPRKSTTGLIEMPVEIDSPEQQRMSLMESDQPNLFFPPDVTESIGMDEEGSKKRGEEKEREQEGTCSPDSTMKSQRQSKRESNHPLQQYKAAQSGSGLLDLSPTNPEASPRKRVFTLQAAFTLHGVDFSQLPDPDSLAEHLVDIENSPHELPTGQAQGAHLEEPFPVSHQPGGDISDWSSELAESDAARSRGRRSVDLVEGEMGVRIKPSVDEHGRPVAAVKTRSLRASVAGIMTMMQSSGTRMREAVAMRRVLQPDLKEEDEIDDGKPSYRKSGVNLLPLLKEWTRSRALSNVLSCRRPSLMAGLLSRDWRMLTVGTVFFQAAEGSAGDHNMPSPEIRVDLHPWRVSIIEDLDVPVNPLRLNERTRVQIANLLQWSAAVRLERRGEAIRETGGPLQKTPTRQYSIFCKRERETTKSKRKGSRAGGAGGGGGGGGSRSSRKSSNASSAGAEGFIAPPREIRASGRLCLLGLALIDTNALRVIKYAPDAMDMLEDAALGPLELDNLEEREEKERALELKRRGVYEDVLDRKHEIRMKVIKILQLQQHQHNQQQAKSPMQLFHGAHSQDAIGGGGMEMMGSSVKLPNIFNSTSAFSMAGASSLWLGTHTQGGGGMTTSSNKSRSPLLTNRVQRMTAHFADERKQLQPLSFVLLASHQNRLLFCAMKRRAARKGSVERVESRTVLRLRSYINCVIFVASVVRMMKDGGGRKGQKQTNNAEPSHGQISLTVIECQKKQTSSLDGGEETQDWMDELSAEQKSSMMKANRSARASKSFALPDVTLAEDGAGARRKSAAQITSARGMARSSTMNLNATLTKIPRKATFGPTGEGKGKEGKDRDRDKFKMPHGLMGAFGSSSSSSMSDSEYDTDSGPETDATAFQFAKASQVQQNPLQQNSSFDGITSPPGAVGGGGAKGKDSDGFRVVFLDPDDAFRDAPAKVAQHDQSGGVKEIFDFLPADAPPLLSSESKTYQ</sequence>
<evidence type="ECO:0000256" key="1">
    <source>
        <dbReference type="SAM" id="MobiDB-lite"/>
    </source>
</evidence>
<feature type="region of interest" description="Disordered" evidence="1">
    <location>
        <begin position="1722"/>
        <end position="1822"/>
    </location>
</feature>
<gene>
    <name evidence="2" type="ORF">Cvel_5267</name>
</gene>
<accession>A0A0G4GVD2</accession>
<feature type="compositionally biased region" description="Polar residues" evidence="1">
    <location>
        <begin position="266"/>
        <end position="275"/>
    </location>
</feature>
<feature type="region of interest" description="Disordered" evidence="1">
    <location>
        <begin position="1296"/>
        <end position="1356"/>
    </location>
</feature>
<feature type="region of interest" description="Disordered" evidence="1">
    <location>
        <begin position="25"/>
        <end position="48"/>
    </location>
</feature>
<feature type="region of interest" description="Disordered" evidence="1">
    <location>
        <begin position="570"/>
        <end position="627"/>
    </location>
</feature>
<dbReference type="VEuPathDB" id="CryptoDB:Cvel_5267"/>
<feature type="region of interest" description="Disordered" evidence="1">
    <location>
        <begin position="252"/>
        <end position="331"/>
    </location>
</feature>
<feature type="compositionally biased region" description="Basic and acidic residues" evidence="1">
    <location>
        <begin position="954"/>
        <end position="968"/>
    </location>
</feature>
<feature type="region of interest" description="Disordered" evidence="1">
    <location>
        <begin position="935"/>
        <end position="1014"/>
    </location>
</feature>